<sequence length="629" mass="67502">MKKARARSSWRAIIAAALAVALCGDVCQAALTFVHVSDTHFPHARSGERFQQMLTEIDGLDPAPGLIIHTGDVTELGTREQVEAFAALIGECRDRFYAVAGNHDVRWTDLGSDELAALLLPTAPVDRPEGRLYYAFDLEGVHFVALDTSITWEQHGMLDPQQVDWLKAVRGRQTEGTPLVVLCHHPPVVPEGNAIPGWDQSALAAGRLAGKKAGPTVVLCGHGHQTRAWRCEGVTFVMTGGTYQDNAGYRVITVDDDRITSRLRRWANPEVTLDEPETLAERGREQYDFATTMVKTTEVPELPEARVLWQRRLPGALQARPVITGETVIAAGWAGVTQVGAKTGEPIRPLGDGSTVLGEVAWHDGVLYAPVGRSLVARRGNDVLWTFTADAEIRSPVILAGDAVYTAAGRTLYALDQATGEERWHYQAGGTVQSAIAATADTIFLGAWDNCFRALEAATGQERWSVPIGDSFYRSPAAGIPAVADGKVIVTVSQNENTDGVAALDIGTGEKVWSARVQAGYCSPVVAEERVYVTSLEGSVLCLSLADGTTIWEQRLGEPIYNSSCAVGEDVVIAPGVRGTVFCLDAETGAQRWAHRVSGSYVFARPAIGEGMVVVAGMDGSLTALALKP</sequence>
<dbReference type="InterPro" id="IPR002372">
    <property type="entry name" value="PQQ_rpt_dom"/>
</dbReference>
<dbReference type="AlphaFoldDB" id="A0A0S7XMW7"/>
<evidence type="ECO:0000313" key="4">
    <source>
        <dbReference type="EMBL" id="KPJ63583.1"/>
    </source>
</evidence>
<dbReference type="PANTHER" id="PTHR34512:SF30">
    <property type="entry name" value="OUTER MEMBRANE PROTEIN ASSEMBLY FACTOR BAMB"/>
    <property type="match status" value="1"/>
</dbReference>
<reference evidence="4 5" key="1">
    <citation type="journal article" date="2015" name="Microbiome">
        <title>Genomic resolution of linkages in carbon, nitrogen, and sulfur cycling among widespread estuary sediment bacteria.</title>
        <authorList>
            <person name="Baker B.J."/>
            <person name="Lazar C.S."/>
            <person name="Teske A.P."/>
            <person name="Dick G.J."/>
        </authorList>
    </citation>
    <scope>NUCLEOTIDE SEQUENCE [LARGE SCALE GENOMIC DNA]</scope>
    <source>
        <strain evidence="4">DG_56</strain>
    </source>
</reference>
<dbReference type="Proteomes" id="UP000052020">
    <property type="component" value="Unassembled WGS sequence"/>
</dbReference>
<dbReference type="Pfam" id="PF00149">
    <property type="entry name" value="Metallophos"/>
    <property type="match status" value="1"/>
</dbReference>
<evidence type="ECO:0008006" key="6">
    <source>
        <dbReference type="Google" id="ProtNLM"/>
    </source>
</evidence>
<protein>
    <recommendedName>
        <fullName evidence="6">Calcineurin-like phosphoesterase domain-containing protein</fullName>
    </recommendedName>
</protein>
<dbReference type="InterPro" id="IPR029052">
    <property type="entry name" value="Metallo-depent_PP-like"/>
</dbReference>
<feature type="domain" description="Calcineurin-like phosphoesterase" evidence="2">
    <location>
        <begin position="32"/>
        <end position="225"/>
    </location>
</feature>
<feature type="domain" description="Pyrrolo-quinoline quinone repeat" evidence="3">
    <location>
        <begin position="358"/>
        <end position="554"/>
    </location>
</feature>
<evidence type="ECO:0000259" key="3">
    <source>
        <dbReference type="Pfam" id="PF13360"/>
    </source>
</evidence>
<dbReference type="Pfam" id="PF13360">
    <property type="entry name" value="PQQ_2"/>
    <property type="match status" value="1"/>
</dbReference>
<dbReference type="Gene3D" id="3.60.21.10">
    <property type="match status" value="1"/>
</dbReference>
<dbReference type="EMBL" id="LIZY01000078">
    <property type="protein sequence ID" value="KPJ63583.1"/>
    <property type="molecule type" value="Genomic_DNA"/>
</dbReference>
<dbReference type="SUPFAM" id="SSF50998">
    <property type="entry name" value="Quinoprotein alcohol dehydrogenase-like"/>
    <property type="match status" value="2"/>
</dbReference>
<evidence type="ECO:0000256" key="1">
    <source>
        <dbReference type="SAM" id="SignalP"/>
    </source>
</evidence>
<dbReference type="PANTHER" id="PTHR34512">
    <property type="entry name" value="CELL SURFACE PROTEIN"/>
    <property type="match status" value="1"/>
</dbReference>
<dbReference type="InterPro" id="IPR015943">
    <property type="entry name" value="WD40/YVTN_repeat-like_dom_sf"/>
</dbReference>
<dbReference type="SMART" id="SM00564">
    <property type="entry name" value="PQQ"/>
    <property type="match status" value="5"/>
</dbReference>
<dbReference type="GO" id="GO:0016787">
    <property type="term" value="F:hydrolase activity"/>
    <property type="evidence" value="ECO:0007669"/>
    <property type="project" value="InterPro"/>
</dbReference>
<comment type="caution">
    <text evidence="4">The sequence shown here is derived from an EMBL/GenBank/DDBJ whole genome shotgun (WGS) entry which is preliminary data.</text>
</comment>
<gene>
    <name evidence="4" type="ORF">AMK68_03660</name>
</gene>
<evidence type="ECO:0000313" key="5">
    <source>
        <dbReference type="Proteomes" id="UP000052020"/>
    </source>
</evidence>
<feature type="signal peptide" evidence="1">
    <location>
        <begin position="1"/>
        <end position="29"/>
    </location>
</feature>
<dbReference type="InterPro" id="IPR004843">
    <property type="entry name" value="Calcineurin-like_PHP"/>
</dbReference>
<keyword evidence="1" id="KW-0732">Signal</keyword>
<accession>A0A0S7XMW7</accession>
<dbReference type="InterPro" id="IPR018391">
    <property type="entry name" value="PQQ_b-propeller_rpt"/>
</dbReference>
<dbReference type="Gene3D" id="2.130.10.10">
    <property type="entry name" value="YVTN repeat-like/Quinoprotein amine dehydrogenase"/>
    <property type="match status" value="2"/>
</dbReference>
<name>A0A0S7XMW7_9BACT</name>
<organism evidence="4 5">
    <name type="scientific">candidate division KD3-62 bacterium DG_56</name>
    <dbReference type="NCBI Taxonomy" id="1704032"/>
    <lineage>
        <taxon>Bacteria</taxon>
        <taxon>candidate division KD3-62</taxon>
    </lineage>
</organism>
<proteinExistence type="predicted"/>
<evidence type="ECO:0000259" key="2">
    <source>
        <dbReference type="Pfam" id="PF00149"/>
    </source>
</evidence>
<dbReference type="SUPFAM" id="SSF56300">
    <property type="entry name" value="Metallo-dependent phosphatases"/>
    <property type="match status" value="1"/>
</dbReference>
<dbReference type="InterPro" id="IPR011047">
    <property type="entry name" value="Quinoprotein_ADH-like_sf"/>
</dbReference>
<feature type="chain" id="PRO_5006640148" description="Calcineurin-like phosphoesterase domain-containing protein" evidence="1">
    <location>
        <begin position="30"/>
        <end position="629"/>
    </location>
</feature>